<sequence length="377" mass="43234">MRVPFYMQIRQYIMDHIQQGKWKPNDKIPSENELAEKFQVSRITVKKALDALVEEGIIYRIQGRGSFVAKKEDSEHIIYPNNVSQQNSSKLIACIIPRLNSQFITIMMSEIEKLLAQHGYRVILCQTYDSQQLETQILKEVLRLGVDGLIIYPAEGETYNEEILKLTIEKFPLVLIDRYFRGIGANSVCTDNVLGAYEATKHLLELGHTKIGIVSSIPEGTTSIEDRIKGFEKALTEYNIPIDHRLYLLDLHLTLEEHDHINKDKIKNFLSNHRDITALFLVNNGLTVIEAALEMGYTIPQDLSMIMFDDYEFSHLHKVPPTCIRQQETLLAQEAVKLMISTIENPLQKRQQIFVPPKLIVRSSTDVCQTSTNQHVD</sequence>
<evidence type="ECO:0000256" key="3">
    <source>
        <dbReference type="ARBA" id="ARBA00023125"/>
    </source>
</evidence>
<name>A0ABY9Q768_GEOTD</name>
<dbReference type="Gene3D" id="1.10.10.10">
    <property type="entry name" value="Winged helix-like DNA-binding domain superfamily/Winged helix DNA-binding domain"/>
    <property type="match status" value="1"/>
</dbReference>
<keyword evidence="1" id="KW-0678">Repressor</keyword>
<dbReference type="SUPFAM" id="SSF46785">
    <property type="entry name" value="Winged helix' DNA-binding domain"/>
    <property type="match status" value="1"/>
</dbReference>
<dbReference type="InterPro" id="IPR028082">
    <property type="entry name" value="Peripla_BP_I"/>
</dbReference>
<dbReference type="PANTHER" id="PTHR30146">
    <property type="entry name" value="LACI-RELATED TRANSCRIPTIONAL REPRESSOR"/>
    <property type="match status" value="1"/>
</dbReference>
<dbReference type="RefSeq" id="WP_008880011.1">
    <property type="nucleotide sequence ID" value="NZ_CP017690.1"/>
</dbReference>
<accession>A0ABY9Q768</accession>
<reference evidence="6 7" key="1">
    <citation type="submission" date="2023-08" db="EMBL/GenBank/DDBJ databases">
        <title>Complete genome sequence of Geobacillus thermodenitrificans K1041, a genetically tractable strain representative of the genus Geobacillus.</title>
        <authorList>
            <person name="Kani S."/>
            <person name="Suzuki H."/>
        </authorList>
    </citation>
    <scope>NUCLEOTIDE SEQUENCE [LARGE SCALE GENOMIC DNA]</scope>
    <source>
        <strain evidence="6 7">K1041</strain>
    </source>
</reference>
<dbReference type="InterPro" id="IPR046335">
    <property type="entry name" value="LacI/GalR-like_sensor"/>
</dbReference>
<dbReference type="EMBL" id="CP133461">
    <property type="protein sequence ID" value="WMV74750.1"/>
    <property type="molecule type" value="Genomic_DNA"/>
</dbReference>
<keyword evidence="3" id="KW-0238">DNA-binding</keyword>
<dbReference type="SMART" id="SM00345">
    <property type="entry name" value="HTH_GNTR"/>
    <property type="match status" value="1"/>
</dbReference>
<keyword evidence="7" id="KW-1185">Reference proteome</keyword>
<dbReference type="PROSITE" id="PS50949">
    <property type="entry name" value="HTH_GNTR"/>
    <property type="match status" value="1"/>
</dbReference>
<dbReference type="SUPFAM" id="SSF53822">
    <property type="entry name" value="Periplasmic binding protein-like I"/>
    <property type="match status" value="1"/>
</dbReference>
<protein>
    <submittedName>
        <fullName evidence="6">GntR family transcriptional regulator</fullName>
    </submittedName>
</protein>
<feature type="domain" description="HTH gntR-type" evidence="5">
    <location>
        <begin position="3"/>
        <end position="71"/>
    </location>
</feature>
<organism evidence="6 7">
    <name type="scientific">Geobacillus thermodenitrificans</name>
    <dbReference type="NCBI Taxonomy" id="33940"/>
    <lineage>
        <taxon>Bacteria</taxon>
        <taxon>Bacillati</taxon>
        <taxon>Bacillota</taxon>
        <taxon>Bacilli</taxon>
        <taxon>Bacillales</taxon>
        <taxon>Anoxybacillaceae</taxon>
        <taxon>Geobacillus</taxon>
    </lineage>
</organism>
<dbReference type="InterPro" id="IPR000524">
    <property type="entry name" value="Tscrpt_reg_HTH_GntR"/>
</dbReference>
<evidence type="ECO:0000256" key="4">
    <source>
        <dbReference type="ARBA" id="ARBA00023163"/>
    </source>
</evidence>
<evidence type="ECO:0000313" key="6">
    <source>
        <dbReference type="EMBL" id="WMV74750.1"/>
    </source>
</evidence>
<dbReference type="CDD" id="cd07377">
    <property type="entry name" value="WHTH_GntR"/>
    <property type="match status" value="1"/>
</dbReference>
<proteinExistence type="predicted"/>
<dbReference type="PANTHER" id="PTHR30146:SF95">
    <property type="entry name" value="RIBOSE OPERON REPRESSOR"/>
    <property type="match status" value="1"/>
</dbReference>
<gene>
    <name evidence="6" type="ORF">HSX42_10555</name>
</gene>
<dbReference type="PRINTS" id="PR00035">
    <property type="entry name" value="HTHGNTR"/>
</dbReference>
<dbReference type="Pfam" id="PF13377">
    <property type="entry name" value="Peripla_BP_3"/>
    <property type="match status" value="1"/>
</dbReference>
<dbReference type="CDD" id="cd06267">
    <property type="entry name" value="PBP1_LacI_sugar_binding-like"/>
    <property type="match status" value="1"/>
</dbReference>
<keyword evidence="4" id="KW-0804">Transcription</keyword>
<evidence type="ECO:0000256" key="1">
    <source>
        <dbReference type="ARBA" id="ARBA00022491"/>
    </source>
</evidence>
<evidence type="ECO:0000256" key="2">
    <source>
        <dbReference type="ARBA" id="ARBA00023015"/>
    </source>
</evidence>
<dbReference type="InterPro" id="IPR036390">
    <property type="entry name" value="WH_DNA-bd_sf"/>
</dbReference>
<dbReference type="Gene3D" id="3.40.50.2300">
    <property type="match status" value="2"/>
</dbReference>
<evidence type="ECO:0000259" key="5">
    <source>
        <dbReference type="PROSITE" id="PS50949"/>
    </source>
</evidence>
<dbReference type="Proteomes" id="UP001297580">
    <property type="component" value="Chromosome"/>
</dbReference>
<keyword evidence="2" id="KW-0805">Transcription regulation</keyword>
<evidence type="ECO:0000313" key="7">
    <source>
        <dbReference type="Proteomes" id="UP001297580"/>
    </source>
</evidence>
<dbReference type="Pfam" id="PF00392">
    <property type="entry name" value="GntR"/>
    <property type="match status" value="1"/>
</dbReference>
<dbReference type="InterPro" id="IPR036388">
    <property type="entry name" value="WH-like_DNA-bd_sf"/>
</dbReference>